<proteinExistence type="predicted"/>
<dbReference type="STRING" id="588581.Cpap_2560"/>
<protein>
    <recommendedName>
        <fullName evidence="3">Squalene cyclase C-terminal domain-containing protein</fullName>
    </recommendedName>
</protein>
<dbReference type="Gene3D" id="1.50.10.20">
    <property type="match status" value="1"/>
</dbReference>
<dbReference type="RefSeq" id="WP_004618571.1">
    <property type="nucleotide sequence ID" value="NZ_ACXX02000004.1"/>
</dbReference>
<dbReference type="eggNOG" id="COG1657">
    <property type="taxonomic scope" value="Bacteria"/>
</dbReference>
<comment type="caution">
    <text evidence="1">The sequence shown here is derived from an EMBL/GenBank/DDBJ whole genome shotgun (WGS) entry which is preliminary data.</text>
</comment>
<dbReference type="Proteomes" id="UP000003860">
    <property type="component" value="Unassembled WGS sequence"/>
</dbReference>
<name>F1TBK4_9FIRM</name>
<organism evidence="1 2">
    <name type="scientific">Ruminiclostridium papyrosolvens DSM 2782</name>
    <dbReference type="NCBI Taxonomy" id="588581"/>
    <lineage>
        <taxon>Bacteria</taxon>
        <taxon>Bacillati</taxon>
        <taxon>Bacillota</taxon>
        <taxon>Clostridia</taxon>
        <taxon>Eubacteriales</taxon>
        <taxon>Oscillospiraceae</taxon>
        <taxon>Ruminiclostridium</taxon>
    </lineage>
</organism>
<evidence type="ECO:0008006" key="3">
    <source>
        <dbReference type="Google" id="ProtNLM"/>
    </source>
</evidence>
<dbReference type="AlphaFoldDB" id="F1TBK4"/>
<reference evidence="1" key="1">
    <citation type="submission" date="2009-07" db="EMBL/GenBank/DDBJ databases">
        <authorList>
            <consortium name="US DOE Joint Genome Institute (JGI-PGF)"/>
            <person name="Lucas S."/>
            <person name="Copeland A."/>
            <person name="Lapidus A."/>
            <person name="Glavina del Rio T."/>
            <person name="Tice H."/>
            <person name="Bruce D."/>
            <person name="Goodwin L."/>
            <person name="Pitluck S."/>
            <person name="Larimer F."/>
            <person name="Land M.L."/>
            <person name="Mouttaki H."/>
            <person name="He Z."/>
            <person name="Zhou J."/>
            <person name="Hemme C.L."/>
        </authorList>
    </citation>
    <scope>NUCLEOTIDE SEQUENCE [LARGE SCALE GENOMIC DNA]</scope>
    <source>
        <strain evidence="1">DSM 2782</strain>
    </source>
</reference>
<accession>F1TBK4</accession>
<dbReference type="OrthoDB" id="1914174at2"/>
<evidence type="ECO:0000313" key="1">
    <source>
        <dbReference type="EMBL" id="EGD48408.1"/>
    </source>
</evidence>
<dbReference type="SUPFAM" id="SSF48239">
    <property type="entry name" value="Terpenoid cyclases/Protein prenyltransferases"/>
    <property type="match status" value="1"/>
</dbReference>
<dbReference type="InterPro" id="IPR008930">
    <property type="entry name" value="Terpenoid_cyclase/PrenylTrfase"/>
</dbReference>
<sequence>MPTPLETAIQKGIEWLVSKQNINGSWGATYPVSTSSLILLKLESYAREQGLSPFDDKYIYKNNVISGLNFIFENTKVDVNGLYYQDGTYINYTTGVALSAICANTEPDRVISASNPAVNGLTYKQVAQKVVDYLAFTQQDIGERKGGWSYSKGFVPDNSNSGYVTLGLEFALDPIYNFACSIPDSTISNLNDWIDFIQNTNGGSGYQLPNQWVNILKTGNLILEMNICADPLSSARLKKATTYIADNWTASVCLVDCAGWNSSPADYQATFTTMKGLTSYGIDIITTSTDVDIDWFADMSTVIINQQLPDGSWPRSQWDQEQDALLSAVWALLTLEKVVLPPSESKIPYIDNITAISSEISFPMDLSKTVEVQGEIKLFAYKYTQNESENIPGTKPSKGDDVAFALLFGNYGEFPYAAPAGKPTVEDTLNVQSPASLKLMSLSLNDNLRLFNVTDNKLVSLGDMFLGGIIYKLQVQKLISGTADQYEADFDLPANSIYSVAMLLQVEF</sequence>
<reference evidence="1" key="2">
    <citation type="submission" date="2011-01" db="EMBL/GenBank/DDBJ databases">
        <title>The Non-contiguous Finished genome of Clostridium papyrosolvens.</title>
        <authorList>
            <person name="Lucas S."/>
            <person name="Copeland A."/>
            <person name="Lapidus A."/>
            <person name="Cheng J.-F."/>
            <person name="Goodwin L."/>
            <person name="Pitluck S."/>
            <person name="Misra M."/>
            <person name="Chertkov O."/>
            <person name="Detter J.C."/>
            <person name="Han C."/>
            <person name="Tapia R."/>
            <person name="Land M."/>
            <person name="Hauser L."/>
            <person name="Kyrpides N."/>
            <person name="Ivanova N."/>
            <person name="Pagani I."/>
            <person name="Mouttaki H."/>
            <person name="He Z."/>
            <person name="Zhou J."/>
            <person name="Hemme C.L."/>
            <person name="Woyke T."/>
        </authorList>
    </citation>
    <scope>NUCLEOTIDE SEQUENCE [LARGE SCALE GENOMIC DNA]</scope>
    <source>
        <strain evidence="1">DSM 2782</strain>
    </source>
</reference>
<evidence type="ECO:0000313" key="2">
    <source>
        <dbReference type="Proteomes" id="UP000003860"/>
    </source>
</evidence>
<gene>
    <name evidence="1" type="ORF">Cpap_2560</name>
</gene>
<dbReference type="EMBL" id="ACXX02000004">
    <property type="protein sequence ID" value="EGD48408.1"/>
    <property type="molecule type" value="Genomic_DNA"/>
</dbReference>
<keyword evidence="2" id="KW-1185">Reference proteome</keyword>